<dbReference type="GO" id="GO:0019369">
    <property type="term" value="P:arachidonate metabolic process"/>
    <property type="evidence" value="ECO:0007669"/>
    <property type="project" value="TreeGrafter"/>
</dbReference>
<dbReference type="PANTHER" id="PTHR24185">
    <property type="entry name" value="CALCIUM-INDEPENDENT PHOSPHOLIPASE A2-GAMMA"/>
    <property type="match status" value="1"/>
</dbReference>
<dbReference type="InterPro" id="IPR016035">
    <property type="entry name" value="Acyl_Trfase/lysoPLipase"/>
</dbReference>
<dbReference type="Gene3D" id="3.30.40.10">
    <property type="entry name" value="Zinc/RING finger domain, C3HC4 (zinc finger)"/>
    <property type="match status" value="1"/>
</dbReference>
<dbReference type="CDD" id="cd07199">
    <property type="entry name" value="Pat17_PNPLA8_PNPLA9_like"/>
    <property type="match status" value="1"/>
</dbReference>
<dbReference type="RefSeq" id="XP_009157549.1">
    <property type="nucleotide sequence ID" value="XM_009159301.1"/>
</dbReference>
<keyword evidence="2 5" id="KW-0863">Zinc-finger</keyword>
<dbReference type="InParanoid" id="H6BZN3"/>
<dbReference type="InterPro" id="IPR013083">
    <property type="entry name" value="Znf_RING/FYVE/PHD"/>
</dbReference>
<feature type="short sequence motif" description="GXGXXG" evidence="6">
    <location>
        <begin position="498"/>
        <end position="503"/>
    </location>
</feature>
<keyword evidence="6" id="KW-0378">Hydrolase</keyword>
<keyword evidence="6" id="KW-0442">Lipid degradation</keyword>
<dbReference type="OMA" id="VICIFAE"/>
<sequence length="985" mass="111260">MMARCHHSDWLNLRIERNEVILFISDRLQTLIDEFPSPDLQQPSLLVFIGHTAKLSALRSLGGEENRPKSAGRRKRGGGVHLQRGNRDVFRDVPVLLADGDLPYRDLKKRSSAQCHETRQLMLPRIRAGVRDLALEDAADHLYSRLLGAFADVFCFFSTDVGGFGPVVRRLASWLEHGKPSTLPKTTYPRVVVVMEATDSGAESDKEASEVLLGALREETTKNPAERLSALEVVTVPHGGHCYRRLEEYLVRVLDQGRRHKLEARMLFSARHLAAFFKYASDHFGRTTREPFDFVKASRLQNSVSPDLDMHLSNFLKHIKSPEELTDFAVPMIASSLLLDHYPPGMHDVFHTLYNDACYQVARTGVLVHDGSTNFVLPSSFVKIVSEELEKCFNDLIRGTGTPSMMVHRNNLQRFKNRWKRLLSDDLCFVCLRRLLETNLPCGHGVCENCVRIFGTPDKNDRWAFSIRRCFLCDMALRDVTVKIKPDTAGVNVLTIDGGGIKGAIPLPFLQILQDRIGLQIPVQDYFDVGFGTSSGGLIILALFINGWPVDDCANVFESFARRAFKPRWISHIPIVSRIPILSHILWFLVSYWADGLYPAHNLEGALKGVFGNDMSILDYSYATAIGAKVGIPVTTVLGTDPCLFTNYNGAGPRPQDCGYRIIRSQDGRKRIRLWEIAMSGSAAPWYFPAKRIPGVGTFQDGALWRNNPVDLPLWEIPVVWPPTRRPNVVVSLGTGSSGPRIPTSHSSRLRAIWREGFLPRSYRAFMELINGKKIAQAFKNGRRAELDGRYFRFDVELDREVDLDDTGRMHELATKAREQFCRSEDVDVVARCLVATRFYFELDLKPKKIKGKYSGSGHIFCRLPRNSPELEVLLEQLSKRAARFIVNGHGLPGSVGDRSFIDHQGTFRKRVEFETKDTLSVLLQEGPADPQHISGSPYAVHDLLDMQGLNNDFGTPDHRKRKEREEDEGETRVEEPAKKRRRAR</sequence>
<dbReference type="SUPFAM" id="SSF52151">
    <property type="entry name" value="FabD/lysophospholipase-like"/>
    <property type="match status" value="1"/>
</dbReference>
<gene>
    <name evidence="10" type="ORF">HMPREF1120_05138</name>
</gene>
<protein>
    <recommendedName>
        <fullName evidence="12">PNPLA domain-containing protein</fullName>
    </recommendedName>
</protein>
<feature type="short sequence motif" description="GXSXG" evidence="6">
    <location>
        <begin position="532"/>
        <end position="536"/>
    </location>
</feature>
<dbReference type="GO" id="GO:0008270">
    <property type="term" value="F:zinc ion binding"/>
    <property type="evidence" value="ECO:0007669"/>
    <property type="project" value="UniProtKB-KW"/>
</dbReference>
<feature type="domain" description="PNPLA" evidence="9">
    <location>
        <begin position="494"/>
        <end position="714"/>
    </location>
</feature>
<evidence type="ECO:0000256" key="4">
    <source>
        <dbReference type="ARBA" id="ARBA00023098"/>
    </source>
</evidence>
<name>H6BZN3_EXODN</name>
<feature type="active site" description="Proton acceptor" evidence="6">
    <location>
        <position position="701"/>
    </location>
</feature>
<feature type="region of interest" description="Disordered" evidence="7">
    <location>
        <begin position="948"/>
        <end position="985"/>
    </location>
</feature>
<dbReference type="VEuPathDB" id="FungiDB:HMPREF1120_05138"/>
<dbReference type="GO" id="GO:0047499">
    <property type="term" value="F:calcium-independent phospholipase A2 activity"/>
    <property type="evidence" value="ECO:0007669"/>
    <property type="project" value="TreeGrafter"/>
</dbReference>
<dbReference type="InterPro" id="IPR001841">
    <property type="entry name" value="Znf_RING"/>
</dbReference>
<feature type="active site" description="Nucleophile" evidence="6">
    <location>
        <position position="534"/>
    </location>
</feature>
<evidence type="ECO:0000313" key="10">
    <source>
        <dbReference type="EMBL" id="EHY57088.1"/>
    </source>
</evidence>
<evidence type="ECO:0000256" key="6">
    <source>
        <dbReference type="PROSITE-ProRule" id="PRU01161"/>
    </source>
</evidence>
<dbReference type="GeneID" id="20309777"/>
<dbReference type="PROSITE" id="PS00518">
    <property type="entry name" value="ZF_RING_1"/>
    <property type="match status" value="1"/>
</dbReference>
<evidence type="ECO:0000259" key="9">
    <source>
        <dbReference type="PROSITE" id="PS51635"/>
    </source>
</evidence>
<keyword evidence="3" id="KW-0862">Zinc</keyword>
<dbReference type="HOGENOM" id="CLU_003059_1_1_1"/>
<evidence type="ECO:0000256" key="3">
    <source>
        <dbReference type="ARBA" id="ARBA00022833"/>
    </source>
</evidence>
<evidence type="ECO:0008006" key="12">
    <source>
        <dbReference type="Google" id="ProtNLM"/>
    </source>
</evidence>
<evidence type="ECO:0000313" key="11">
    <source>
        <dbReference type="Proteomes" id="UP000007304"/>
    </source>
</evidence>
<dbReference type="GO" id="GO:0046486">
    <property type="term" value="P:glycerolipid metabolic process"/>
    <property type="evidence" value="ECO:0007669"/>
    <property type="project" value="UniProtKB-ARBA"/>
</dbReference>
<evidence type="ECO:0000256" key="5">
    <source>
        <dbReference type="PROSITE-ProRule" id="PRU00175"/>
    </source>
</evidence>
<keyword evidence="4 6" id="KW-0443">Lipid metabolism</keyword>
<dbReference type="EMBL" id="JH226133">
    <property type="protein sequence ID" value="EHY57088.1"/>
    <property type="molecule type" value="Genomic_DNA"/>
</dbReference>
<proteinExistence type="predicted"/>
<reference evidence="10" key="1">
    <citation type="submission" date="2011-07" db="EMBL/GenBank/DDBJ databases">
        <title>The Genome Sequence of Exophiala (Wangiella) dermatitidis NIH/UT8656.</title>
        <authorList>
            <consortium name="The Broad Institute Genome Sequencing Platform"/>
            <person name="Cuomo C."/>
            <person name="Wang Z."/>
            <person name="Hunicke-Smith S."/>
            <person name="Szanislo P.J."/>
            <person name="Earl A."/>
            <person name="Young S.K."/>
            <person name="Zeng Q."/>
            <person name="Gargeya S."/>
            <person name="Fitzgerald M."/>
            <person name="Haas B."/>
            <person name="Abouelleil A."/>
            <person name="Alvarado L."/>
            <person name="Arachchi H.M."/>
            <person name="Berlin A."/>
            <person name="Brown A."/>
            <person name="Chapman S.B."/>
            <person name="Chen Z."/>
            <person name="Dunbar C."/>
            <person name="Freedman E."/>
            <person name="Gearin G."/>
            <person name="Gellesch M."/>
            <person name="Goldberg J."/>
            <person name="Griggs A."/>
            <person name="Gujja S."/>
            <person name="Heiman D."/>
            <person name="Howarth C."/>
            <person name="Larson L."/>
            <person name="Lui A."/>
            <person name="MacDonald P.J.P."/>
            <person name="Montmayeur A."/>
            <person name="Murphy C."/>
            <person name="Neiman D."/>
            <person name="Pearson M."/>
            <person name="Priest M."/>
            <person name="Roberts A."/>
            <person name="Saif S."/>
            <person name="Shea T."/>
            <person name="Shenoy N."/>
            <person name="Sisk P."/>
            <person name="Stolte C."/>
            <person name="Sykes S."/>
            <person name="Wortman J."/>
            <person name="Nusbaum C."/>
            <person name="Birren B."/>
        </authorList>
    </citation>
    <scope>NUCLEOTIDE SEQUENCE</scope>
    <source>
        <strain evidence="10">NIH/UT8656</strain>
    </source>
</reference>
<dbReference type="STRING" id="858893.H6BZN3"/>
<evidence type="ECO:0000256" key="1">
    <source>
        <dbReference type="ARBA" id="ARBA00022723"/>
    </source>
</evidence>
<dbReference type="Pfam" id="PF01734">
    <property type="entry name" value="Patatin"/>
    <property type="match status" value="1"/>
</dbReference>
<dbReference type="PANTHER" id="PTHR24185:SF8">
    <property type="entry name" value="PNPLA DOMAIN-CONTAINING PROTEIN"/>
    <property type="match status" value="1"/>
</dbReference>
<evidence type="ECO:0000256" key="2">
    <source>
        <dbReference type="ARBA" id="ARBA00022771"/>
    </source>
</evidence>
<dbReference type="InterPro" id="IPR002641">
    <property type="entry name" value="PNPLA_dom"/>
</dbReference>
<dbReference type="AlphaFoldDB" id="H6BZN3"/>
<dbReference type="Gene3D" id="3.40.1090.10">
    <property type="entry name" value="Cytosolic phospholipase A2 catalytic domain"/>
    <property type="match status" value="1"/>
</dbReference>
<evidence type="ECO:0000259" key="8">
    <source>
        <dbReference type="PROSITE" id="PS50089"/>
    </source>
</evidence>
<feature type="region of interest" description="Disordered" evidence="7">
    <location>
        <begin position="60"/>
        <end position="81"/>
    </location>
</feature>
<keyword evidence="11" id="KW-1185">Reference proteome</keyword>
<dbReference type="GO" id="GO:0016042">
    <property type="term" value="P:lipid catabolic process"/>
    <property type="evidence" value="ECO:0007669"/>
    <property type="project" value="UniProtKB-UniRule"/>
</dbReference>
<evidence type="ECO:0000256" key="7">
    <source>
        <dbReference type="SAM" id="MobiDB-lite"/>
    </source>
</evidence>
<dbReference type="PROSITE" id="PS51635">
    <property type="entry name" value="PNPLA"/>
    <property type="match status" value="1"/>
</dbReference>
<dbReference type="eggNOG" id="KOG4231">
    <property type="taxonomic scope" value="Eukaryota"/>
</dbReference>
<dbReference type="InterPro" id="IPR017907">
    <property type="entry name" value="Znf_RING_CS"/>
</dbReference>
<keyword evidence="1" id="KW-0479">Metal-binding</keyword>
<accession>H6BZN3</accession>
<dbReference type="GO" id="GO:0016020">
    <property type="term" value="C:membrane"/>
    <property type="evidence" value="ECO:0007669"/>
    <property type="project" value="TreeGrafter"/>
</dbReference>
<dbReference type="OrthoDB" id="4145609at2759"/>
<dbReference type="PROSITE" id="PS50089">
    <property type="entry name" value="ZF_RING_2"/>
    <property type="match status" value="1"/>
</dbReference>
<organism evidence="10 11">
    <name type="scientific">Exophiala dermatitidis (strain ATCC 34100 / CBS 525.76 / NIH/UT8656)</name>
    <name type="common">Black yeast</name>
    <name type="synonym">Wangiella dermatitidis</name>
    <dbReference type="NCBI Taxonomy" id="858893"/>
    <lineage>
        <taxon>Eukaryota</taxon>
        <taxon>Fungi</taxon>
        <taxon>Dikarya</taxon>
        <taxon>Ascomycota</taxon>
        <taxon>Pezizomycotina</taxon>
        <taxon>Eurotiomycetes</taxon>
        <taxon>Chaetothyriomycetidae</taxon>
        <taxon>Chaetothyriales</taxon>
        <taxon>Herpotrichiellaceae</taxon>
        <taxon>Exophiala</taxon>
    </lineage>
</organism>
<feature type="short sequence motif" description="DGA/G" evidence="6">
    <location>
        <begin position="701"/>
        <end position="703"/>
    </location>
</feature>
<feature type="domain" description="RING-type" evidence="8">
    <location>
        <begin position="428"/>
        <end position="474"/>
    </location>
</feature>
<dbReference type="Proteomes" id="UP000007304">
    <property type="component" value="Unassembled WGS sequence"/>
</dbReference>